<dbReference type="GO" id="GO:0008324">
    <property type="term" value="F:monoatomic cation transmembrane transporter activity"/>
    <property type="evidence" value="ECO:0007669"/>
    <property type="project" value="InterPro"/>
</dbReference>
<dbReference type="Proteomes" id="UP000535437">
    <property type="component" value="Unassembled WGS sequence"/>
</dbReference>
<dbReference type="EMBL" id="JACCFY010000001">
    <property type="protein sequence ID" value="NYJ78049.1"/>
    <property type="molecule type" value="Genomic_DNA"/>
</dbReference>
<protein>
    <submittedName>
        <fullName evidence="2">Multicomponent Na+:H+ antiporter subunit E</fullName>
    </submittedName>
</protein>
<dbReference type="InterPro" id="IPR002758">
    <property type="entry name" value="Cation_antiport_E"/>
</dbReference>
<dbReference type="GO" id="GO:0016020">
    <property type="term" value="C:membrane"/>
    <property type="evidence" value="ECO:0007669"/>
    <property type="project" value="InterPro"/>
</dbReference>
<evidence type="ECO:0000313" key="3">
    <source>
        <dbReference type="Proteomes" id="UP000535437"/>
    </source>
</evidence>
<organism evidence="2 3">
    <name type="scientific">Nesterenkonia xinjiangensis</name>
    <dbReference type="NCBI Taxonomy" id="225327"/>
    <lineage>
        <taxon>Bacteria</taxon>
        <taxon>Bacillati</taxon>
        <taxon>Actinomycetota</taxon>
        <taxon>Actinomycetes</taxon>
        <taxon>Micrococcales</taxon>
        <taxon>Micrococcaceae</taxon>
        <taxon>Nesterenkonia</taxon>
    </lineage>
</organism>
<dbReference type="AlphaFoldDB" id="A0A7Z0K8U9"/>
<evidence type="ECO:0000256" key="1">
    <source>
        <dbReference type="SAM" id="Phobius"/>
    </source>
</evidence>
<keyword evidence="3" id="KW-1185">Reference proteome</keyword>
<feature type="transmembrane region" description="Helical" evidence="1">
    <location>
        <begin position="12"/>
        <end position="32"/>
    </location>
</feature>
<keyword evidence="1" id="KW-0472">Membrane</keyword>
<comment type="caution">
    <text evidence="2">The sequence shown here is derived from an EMBL/GenBank/DDBJ whole genome shotgun (WGS) entry which is preliminary data.</text>
</comment>
<feature type="transmembrane region" description="Helical" evidence="1">
    <location>
        <begin position="38"/>
        <end position="56"/>
    </location>
</feature>
<gene>
    <name evidence="2" type="ORF">HNR09_001460</name>
</gene>
<keyword evidence="1" id="KW-0812">Transmembrane</keyword>
<dbReference type="RefSeq" id="WP_179541443.1">
    <property type="nucleotide sequence ID" value="NZ_BAAALL010000002.1"/>
</dbReference>
<sequence>MDETRGARIRRWTTAALIRGAAAAVLWAGLTHGDPDKAVYGLVSVLAAVALSLWLLPPRRRPGDVGRWRQVAAAASLILWFLRKIVVGGVDVSFRALHPRTRISPEVVRAPLRLAPGPAREIALLMMNLMPGSMVQRVLPGEPESVEIHALAAELRPREIWEELQSRTAALEGRRRTAE</sequence>
<accession>A0A7Z0K8U9</accession>
<name>A0A7Z0K8U9_9MICC</name>
<reference evidence="2 3" key="1">
    <citation type="submission" date="2020-07" db="EMBL/GenBank/DDBJ databases">
        <title>Sequencing the genomes of 1000 actinobacteria strains.</title>
        <authorList>
            <person name="Klenk H.-P."/>
        </authorList>
    </citation>
    <scope>NUCLEOTIDE SEQUENCE [LARGE SCALE GENOMIC DNA]</scope>
    <source>
        <strain evidence="2 3">DSM 15475</strain>
    </source>
</reference>
<keyword evidence="1" id="KW-1133">Transmembrane helix</keyword>
<proteinExistence type="predicted"/>
<evidence type="ECO:0000313" key="2">
    <source>
        <dbReference type="EMBL" id="NYJ78049.1"/>
    </source>
</evidence>
<dbReference type="Pfam" id="PF01899">
    <property type="entry name" value="MNHE"/>
    <property type="match status" value="1"/>
</dbReference>